<keyword evidence="2" id="KW-1133">Transmembrane helix</keyword>
<feature type="region of interest" description="Disordered" evidence="1">
    <location>
        <begin position="83"/>
        <end position="104"/>
    </location>
</feature>
<feature type="transmembrane region" description="Helical" evidence="2">
    <location>
        <begin position="226"/>
        <end position="243"/>
    </location>
</feature>
<name>A0A7K3WD86_9ACTN</name>
<feature type="transmembrane region" description="Helical" evidence="2">
    <location>
        <begin position="199"/>
        <end position="220"/>
    </location>
</feature>
<protein>
    <submittedName>
        <fullName evidence="3">DUF308 domain-containing protein</fullName>
    </submittedName>
</protein>
<comment type="caution">
    <text evidence="3">The sequence shown here is derived from an EMBL/GenBank/DDBJ whole genome shotgun (WGS) entry which is preliminary data.</text>
</comment>
<evidence type="ECO:0000313" key="4">
    <source>
        <dbReference type="Proteomes" id="UP000470470"/>
    </source>
</evidence>
<feature type="compositionally biased region" description="Basic and acidic residues" evidence="1">
    <location>
        <begin position="124"/>
        <end position="138"/>
    </location>
</feature>
<dbReference type="AlphaFoldDB" id="A0A7K3WD86"/>
<dbReference type="EMBL" id="JAAGWK010000009">
    <property type="protein sequence ID" value="NEL53473.1"/>
    <property type="molecule type" value="Genomic_DNA"/>
</dbReference>
<keyword evidence="2" id="KW-0472">Membrane</keyword>
<sequence length="259" mass="27712">MSSPRRARGRRDNGLDAALWSPLRDVDPRVGEHLLDVLREEGIAAYLDPSAHVDEYTRTVFLPSPPSDRLFVDRSQRSLARQVVEQHADDHADAPTAPPAPALDAGLDHEAEWARIVAGYEAEHGRTPVEHGEPDVARGEPAADAVGSPPRPAAPAHREPAREPARDAAEELRPLEWAAPPEEHFEPPPPPPLSAPAPASLYACLLIALGVLLVFAPGLLRVSGDAGILLGVLALVGGVTVLVSRMRDRDEDDDDGAVV</sequence>
<evidence type="ECO:0000313" key="3">
    <source>
        <dbReference type="EMBL" id="NEL53473.1"/>
    </source>
</evidence>
<keyword evidence="4" id="KW-1185">Reference proteome</keyword>
<dbReference type="Proteomes" id="UP000470470">
    <property type="component" value="Unassembled WGS sequence"/>
</dbReference>
<feature type="compositionally biased region" description="Basic and acidic residues" evidence="1">
    <location>
        <begin position="156"/>
        <end position="169"/>
    </location>
</feature>
<keyword evidence="2" id="KW-0812">Transmembrane</keyword>
<accession>A0A7K3WD86</accession>
<organism evidence="3 4">
    <name type="scientific">Goekera deserti</name>
    <dbReference type="NCBI Taxonomy" id="2497753"/>
    <lineage>
        <taxon>Bacteria</taxon>
        <taxon>Bacillati</taxon>
        <taxon>Actinomycetota</taxon>
        <taxon>Actinomycetes</taxon>
        <taxon>Geodermatophilales</taxon>
        <taxon>Geodermatophilaceae</taxon>
        <taxon>Goekera</taxon>
    </lineage>
</organism>
<evidence type="ECO:0000256" key="1">
    <source>
        <dbReference type="SAM" id="MobiDB-lite"/>
    </source>
</evidence>
<proteinExistence type="predicted"/>
<feature type="compositionally biased region" description="Basic and acidic residues" evidence="1">
    <location>
        <begin position="84"/>
        <end position="93"/>
    </location>
</feature>
<gene>
    <name evidence="3" type="ORF">G1H19_05550</name>
</gene>
<evidence type="ECO:0000256" key="2">
    <source>
        <dbReference type="SAM" id="Phobius"/>
    </source>
</evidence>
<dbReference type="RefSeq" id="WP_162392563.1">
    <property type="nucleotide sequence ID" value="NZ_JAABOZ010000002.1"/>
</dbReference>
<reference evidence="3 4" key="1">
    <citation type="submission" date="2020-02" db="EMBL/GenBank/DDBJ databases">
        <title>The whole genome sequence of CPCC 205119.</title>
        <authorList>
            <person name="Jiang Z."/>
        </authorList>
    </citation>
    <scope>NUCLEOTIDE SEQUENCE [LARGE SCALE GENOMIC DNA]</scope>
    <source>
        <strain evidence="3 4">CPCC 205119</strain>
    </source>
</reference>
<feature type="region of interest" description="Disordered" evidence="1">
    <location>
        <begin position="124"/>
        <end position="169"/>
    </location>
</feature>